<dbReference type="EMBL" id="CP002098">
    <property type="protein sequence ID" value="ADM28474.1"/>
    <property type="molecule type" value="Genomic_DNA"/>
</dbReference>
<dbReference type="AlphaFoldDB" id="E0SRU3"/>
<name>E0SRU3_IGNAA</name>
<evidence type="ECO:0000256" key="1">
    <source>
        <dbReference type="SAM" id="MobiDB-lite"/>
    </source>
</evidence>
<evidence type="ECO:0000313" key="2">
    <source>
        <dbReference type="EMBL" id="ADM28474.1"/>
    </source>
</evidence>
<feature type="region of interest" description="Disordered" evidence="1">
    <location>
        <begin position="161"/>
        <end position="182"/>
    </location>
</feature>
<proteinExistence type="predicted"/>
<sequence>MFPSSGDIIESIEASRKSFGKVLAEYVSKRFSGRITYKSAMGVYISLEIVDGAITLCRGISRGNVVEGNTCCDEAAKYLYVAEGVIEVMKIDPKIIGLDAINFPNTVVEGTTAIHMQLEKISAPPTHAPVAVTPPIESRAIEVAKTLEAIAIETPKPVAEAPKAVEAPKPETPAVAQAPPTTVPTEAVQPVVSEECIDPITLYQVMRSSQFLQQISSARYGDIAEKILGIAREREPSKIYITASTESGTLRVLLDVESMNINIEYEEGGKTICGSNALKSIESVELKSIRIWIL</sequence>
<dbReference type="Proteomes" id="UP000001304">
    <property type="component" value="Chromosome"/>
</dbReference>
<organism evidence="2 3">
    <name type="scientific">Ignisphaera aggregans (strain DSM 17230 / JCM 13409 / AQ1.S1)</name>
    <dbReference type="NCBI Taxonomy" id="583356"/>
    <lineage>
        <taxon>Archaea</taxon>
        <taxon>Thermoproteota</taxon>
        <taxon>Thermoprotei</taxon>
        <taxon>Desulfurococcales</taxon>
        <taxon>Desulfurococcaceae</taxon>
        <taxon>Ignisphaera</taxon>
    </lineage>
</organism>
<evidence type="ECO:0000313" key="3">
    <source>
        <dbReference type="Proteomes" id="UP000001304"/>
    </source>
</evidence>
<dbReference type="HOGENOM" id="CLU_945297_0_0_2"/>
<dbReference type="KEGG" id="iag:Igag_1677"/>
<reference evidence="2 3" key="1">
    <citation type="journal article" date="2010" name="Stand. Genomic Sci.">
        <title>Complete genome sequence of Ignisphaera aggregans type strain (AQ1.S1).</title>
        <authorList>
            <person name="Goker M."/>
            <person name="Held B."/>
            <person name="Lapidus A."/>
            <person name="Nolan M."/>
            <person name="Spring S."/>
            <person name="Yasawong M."/>
            <person name="Lucas S."/>
            <person name="Glavina Del Rio T."/>
            <person name="Tice H."/>
            <person name="Cheng J.F."/>
            <person name="Goodwin L."/>
            <person name="Tapia R."/>
            <person name="Pitluck S."/>
            <person name="Liolios K."/>
            <person name="Ivanova N."/>
            <person name="Mavromatis K."/>
            <person name="Mikhailova N."/>
            <person name="Pati A."/>
            <person name="Chen A."/>
            <person name="Palaniappan K."/>
            <person name="Brambilla E."/>
            <person name="Land M."/>
            <person name="Hauser L."/>
            <person name="Chang Y.J."/>
            <person name="Jeffries C.D."/>
            <person name="Brettin T."/>
            <person name="Detter J.C."/>
            <person name="Han C."/>
            <person name="Rohde M."/>
            <person name="Sikorski J."/>
            <person name="Woyke T."/>
            <person name="Bristow J."/>
            <person name="Eisen J.A."/>
            <person name="Markowitz V."/>
            <person name="Hugenholtz P."/>
            <person name="Kyrpides N.C."/>
            <person name="Klenk H.P."/>
        </authorList>
    </citation>
    <scope>NUCLEOTIDE SEQUENCE [LARGE SCALE GENOMIC DNA]</scope>
    <source>
        <strain evidence="3">DSM 17230 / JCM 13409 / AQ1.S1</strain>
    </source>
</reference>
<protein>
    <submittedName>
        <fullName evidence="2">Uncharacterized protein</fullName>
    </submittedName>
</protein>
<dbReference type="STRING" id="583356.Igag_1677"/>
<accession>E0SRU3</accession>
<gene>
    <name evidence="2" type="ordered locus">Igag_1677</name>
</gene>
<keyword evidence="3" id="KW-1185">Reference proteome</keyword>
<dbReference type="BioCyc" id="IAGG583356:GHAH-1664-MONOMER"/>